<proteinExistence type="predicted"/>
<dbReference type="Pfam" id="PF11305">
    <property type="entry name" value="DUF3107"/>
    <property type="match status" value="1"/>
</dbReference>
<dbReference type="EMBL" id="CAFBLF010000081">
    <property type="protein sequence ID" value="CAB4865753.1"/>
    <property type="molecule type" value="Genomic_DNA"/>
</dbReference>
<accession>A0A6J6B3E3</accession>
<protein>
    <submittedName>
        <fullName evidence="1">Unannotated protein</fullName>
    </submittedName>
</protein>
<evidence type="ECO:0000313" key="2">
    <source>
        <dbReference type="EMBL" id="CAB4865753.1"/>
    </source>
</evidence>
<dbReference type="InterPro" id="IPR021456">
    <property type="entry name" value="DUF3107"/>
</dbReference>
<gene>
    <name evidence="1" type="ORF">UFOPK1413_00308</name>
    <name evidence="2" type="ORF">UFOPK3339_00636</name>
</gene>
<sequence length="73" mass="7771">MDIRIGIQHAPRELAFDTDASVADIEQKYTAALAANGVLRLSDAKGQEYLIAAAGVTYIEFGTAQSRPVGFVS</sequence>
<evidence type="ECO:0000313" key="1">
    <source>
        <dbReference type="EMBL" id="CAB4533572.1"/>
    </source>
</evidence>
<organism evidence="1">
    <name type="scientific">freshwater metagenome</name>
    <dbReference type="NCBI Taxonomy" id="449393"/>
    <lineage>
        <taxon>unclassified sequences</taxon>
        <taxon>metagenomes</taxon>
        <taxon>ecological metagenomes</taxon>
    </lineage>
</organism>
<reference evidence="1" key="1">
    <citation type="submission" date="2020-05" db="EMBL/GenBank/DDBJ databases">
        <authorList>
            <person name="Chiriac C."/>
            <person name="Salcher M."/>
            <person name="Ghai R."/>
            <person name="Kavagutti S V."/>
        </authorList>
    </citation>
    <scope>NUCLEOTIDE SEQUENCE</scope>
</reference>
<dbReference type="AlphaFoldDB" id="A0A6J6B3E3"/>
<name>A0A6J6B3E3_9ZZZZ</name>
<dbReference type="EMBL" id="CAEZSG010000030">
    <property type="protein sequence ID" value="CAB4533572.1"/>
    <property type="molecule type" value="Genomic_DNA"/>
</dbReference>